<feature type="coiled-coil region" evidence="1">
    <location>
        <begin position="116"/>
        <end position="272"/>
    </location>
</feature>
<protein>
    <submittedName>
        <fullName evidence="2">Uncharacterized protein</fullName>
    </submittedName>
</protein>
<reference evidence="2 3" key="1">
    <citation type="submission" date="2024-04" db="EMBL/GenBank/DDBJ databases">
        <title>Tritrichomonas musculus Genome.</title>
        <authorList>
            <person name="Alves-Ferreira E."/>
            <person name="Grigg M."/>
            <person name="Lorenzi H."/>
            <person name="Galac M."/>
        </authorList>
    </citation>
    <scope>NUCLEOTIDE SEQUENCE [LARGE SCALE GENOMIC DNA]</scope>
    <source>
        <strain evidence="2 3">EAF2021</strain>
    </source>
</reference>
<evidence type="ECO:0000313" key="2">
    <source>
        <dbReference type="EMBL" id="KAK8871029.1"/>
    </source>
</evidence>
<accession>A0ABR2IZQ5</accession>
<organism evidence="2 3">
    <name type="scientific">Tritrichomonas musculus</name>
    <dbReference type="NCBI Taxonomy" id="1915356"/>
    <lineage>
        <taxon>Eukaryota</taxon>
        <taxon>Metamonada</taxon>
        <taxon>Parabasalia</taxon>
        <taxon>Tritrichomonadida</taxon>
        <taxon>Tritrichomonadidae</taxon>
        <taxon>Tritrichomonas</taxon>
    </lineage>
</organism>
<keyword evidence="1" id="KW-0175">Coiled coil</keyword>
<keyword evidence="3" id="KW-1185">Reference proteome</keyword>
<evidence type="ECO:0000313" key="3">
    <source>
        <dbReference type="Proteomes" id="UP001470230"/>
    </source>
</evidence>
<dbReference type="EMBL" id="JAPFFF010000014">
    <property type="protein sequence ID" value="KAK8871029.1"/>
    <property type="molecule type" value="Genomic_DNA"/>
</dbReference>
<sequence length="290" mass="34262">MNEFRNDFSINQKPKTENLSLLRLNETARKIQQIEENQINQLQNQIQSKQQEIDKLSEELTKYKLLKEEKKKKILELDQVLLSSLAKIHENSDSIDPEIISLHEQNSSYVKNLSAYINNEEEVNRIQKLADSLETELFEYTEKRAILNDDPENNINHIKMLKENKDILKKQINQMEDYIRNTFRFERDESKSKIKILKQNVSSLSRELLKIKDEQKDWNEHLEEKEKTESINLLISFCEELENEALVKEKDVEMLVEENKARKNELDSLKLNTSKIEAEISQIVKSLSNS</sequence>
<feature type="coiled-coil region" evidence="1">
    <location>
        <begin position="25"/>
        <end position="73"/>
    </location>
</feature>
<gene>
    <name evidence="2" type="ORF">M9Y10_008942</name>
</gene>
<name>A0ABR2IZQ5_9EUKA</name>
<comment type="caution">
    <text evidence="2">The sequence shown here is derived from an EMBL/GenBank/DDBJ whole genome shotgun (WGS) entry which is preliminary data.</text>
</comment>
<dbReference type="Proteomes" id="UP001470230">
    <property type="component" value="Unassembled WGS sequence"/>
</dbReference>
<evidence type="ECO:0000256" key="1">
    <source>
        <dbReference type="SAM" id="Coils"/>
    </source>
</evidence>
<proteinExistence type="predicted"/>